<keyword evidence="11" id="KW-0119">Carbohydrate metabolism</keyword>
<evidence type="ECO:0000313" key="17">
    <source>
        <dbReference type="EMBL" id="KAJ2687950.1"/>
    </source>
</evidence>
<dbReference type="InterPro" id="IPR005103">
    <property type="entry name" value="AA9_LPMO"/>
</dbReference>
<dbReference type="PANTHER" id="PTHR33353">
    <property type="entry name" value="PUTATIVE (AFU_ORTHOLOGUE AFUA_1G12560)-RELATED"/>
    <property type="match status" value="1"/>
</dbReference>
<proteinExistence type="inferred from homology"/>
<dbReference type="AlphaFoldDB" id="A0A9W8GK81"/>
<comment type="similarity">
    <text evidence="13">Belongs to the polysaccharide monooxygenase AA9 family.</text>
</comment>
<name>A0A9W8GK81_9FUNG</name>
<comment type="caution">
    <text evidence="17">The sequence shown here is derived from an EMBL/GenBank/DDBJ whole genome shotgun (WGS) entry which is preliminary data.</text>
</comment>
<sequence>MGGISTPETHATQWTDSANLPTFANRNVPVYDVQSTDLICRSPDMTFAAKPFAIEAGKNVRVTWSLDVKTWPFVDVPPKGPCAFWLAPVSSKGIGKVWSKIYDYTNDGKDGDETKWCSDAIAAKGYYDVLIPSEIAKGTYILRSEIIDILDASVSNYDDYSMGPRFYPNCLLLDITGTGTAPLKSPVSILDVYKPYYKKPLFPKTVKNSQLKLPNPAPYAPAKP</sequence>
<evidence type="ECO:0000256" key="5">
    <source>
        <dbReference type="ARBA" id="ARBA00022729"/>
    </source>
</evidence>
<feature type="domain" description="Auxiliary Activity family 9 catalytic" evidence="16">
    <location>
        <begin position="15"/>
        <end position="196"/>
    </location>
</feature>
<keyword evidence="3" id="KW-0964">Secreted</keyword>
<evidence type="ECO:0000256" key="6">
    <source>
        <dbReference type="ARBA" id="ARBA00023001"/>
    </source>
</evidence>
<protein>
    <recommendedName>
        <fullName evidence="15">lytic cellulose monooxygenase (C4-dehydrogenating)</fullName>
        <ecNumber evidence="15">1.14.99.56</ecNumber>
    </recommendedName>
</protein>
<evidence type="ECO:0000256" key="7">
    <source>
        <dbReference type="ARBA" id="ARBA00023002"/>
    </source>
</evidence>
<dbReference type="Gene3D" id="2.70.50.70">
    <property type="match status" value="1"/>
</dbReference>
<gene>
    <name evidence="17" type="ORF">IWW39_002565</name>
</gene>
<evidence type="ECO:0000256" key="4">
    <source>
        <dbReference type="ARBA" id="ARBA00022723"/>
    </source>
</evidence>
<dbReference type="GO" id="GO:0046872">
    <property type="term" value="F:metal ion binding"/>
    <property type="evidence" value="ECO:0007669"/>
    <property type="project" value="UniProtKB-KW"/>
</dbReference>
<dbReference type="PANTHER" id="PTHR33353:SF10">
    <property type="entry name" value="ENDO-BETA-1,4-GLUCANASE D"/>
    <property type="match status" value="1"/>
</dbReference>
<dbReference type="GO" id="GO:0005576">
    <property type="term" value="C:extracellular region"/>
    <property type="evidence" value="ECO:0007669"/>
    <property type="project" value="UniProtKB-SubCell"/>
</dbReference>
<evidence type="ECO:0000256" key="12">
    <source>
        <dbReference type="ARBA" id="ARBA00023326"/>
    </source>
</evidence>
<dbReference type="InterPro" id="IPR049892">
    <property type="entry name" value="AA9"/>
</dbReference>
<keyword evidence="6" id="KW-0136">Cellulose degradation</keyword>
<keyword evidence="7" id="KW-0560">Oxidoreductase</keyword>
<dbReference type="GO" id="GO:0004497">
    <property type="term" value="F:monooxygenase activity"/>
    <property type="evidence" value="ECO:0007669"/>
    <property type="project" value="UniProtKB-KW"/>
</dbReference>
<keyword evidence="8" id="KW-0186">Copper</keyword>
<comment type="cofactor">
    <cofactor evidence="1">
        <name>Cu(2+)</name>
        <dbReference type="ChEBI" id="CHEBI:29036"/>
    </cofactor>
</comment>
<evidence type="ECO:0000256" key="2">
    <source>
        <dbReference type="ARBA" id="ARBA00004613"/>
    </source>
</evidence>
<evidence type="ECO:0000256" key="1">
    <source>
        <dbReference type="ARBA" id="ARBA00001973"/>
    </source>
</evidence>
<dbReference type="EMBL" id="JANBTX010000058">
    <property type="protein sequence ID" value="KAJ2687950.1"/>
    <property type="molecule type" value="Genomic_DNA"/>
</dbReference>
<evidence type="ECO:0000256" key="9">
    <source>
        <dbReference type="ARBA" id="ARBA00023033"/>
    </source>
</evidence>
<keyword evidence="10" id="KW-1015">Disulfide bond</keyword>
<keyword evidence="9" id="KW-0503">Monooxygenase</keyword>
<evidence type="ECO:0000256" key="3">
    <source>
        <dbReference type="ARBA" id="ARBA00022525"/>
    </source>
</evidence>
<keyword evidence="4" id="KW-0479">Metal-binding</keyword>
<evidence type="ECO:0000256" key="10">
    <source>
        <dbReference type="ARBA" id="ARBA00023157"/>
    </source>
</evidence>
<keyword evidence="12" id="KW-0624">Polysaccharide degradation</keyword>
<reference evidence="17" key="1">
    <citation type="submission" date="2022-07" db="EMBL/GenBank/DDBJ databases">
        <title>Phylogenomic reconstructions and comparative analyses of Kickxellomycotina fungi.</title>
        <authorList>
            <person name="Reynolds N.K."/>
            <person name="Stajich J.E."/>
            <person name="Barry K."/>
            <person name="Grigoriev I.V."/>
            <person name="Crous P."/>
            <person name="Smith M.E."/>
        </authorList>
    </citation>
    <scope>NUCLEOTIDE SEQUENCE</scope>
    <source>
        <strain evidence="17">CBS 109367</strain>
    </source>
</reference>
<evidence type="ECO:0000256" key="15">
    <source>
        <dbReference type="ARBA" id="ARBA00047174"/>
    </source>
</evidence>
<comment type="catalytic activity">
    <reaction evidence="14">
        <text>[(1-&gt;4)-beta-D-glucosyl]n+m + reduced acceptor + O2 = 4-dehydro-beta-D-glucosyl-[(1-&gt;4)-beta-D-glucosyl]n-1 + [(1-&gt;4)-beta-D-glucosyl]m + acceptor + H2O.</text>
        <dbReference type="EC" id="1.14.99.56"/>
    </reaction>
</comment>
<dbReference type="GO" id="GO:0030245">
    <property type="term" value="P:cellulose catabolic process"/>
    <property type="evidence" value="ECO:0007669"/>
    <property type="project" value="UniProtKB-KW"/>
</dbReference>
<keyword evidence="5" id="KW-0732">Signal</keyword>
<evidence type="ECO:0000256" key="13">
    <source>
        <dbReference type="ARBA" id="ARBA00044502"/>
    </source>
</evidence>
<keyword evidence="18" id="KW-1185">Reference proteome</keyword>
<dbReference type="OrthoDB" id="4849160at2759"/>
<evidence type="ECO:0000256" key="11">
    <source>
        <dbReference type="ARBA" id="ARBA00023277"/>
    </source>
</evidence>
<dbReference type="Pfam" id="PF03443">
    <property type="entry name" value="AA9"/>
    <property type="match status" value="1"/>
</dbReference>
<accession>A0A9W8GK81</accession>
<dbReference type="Proteomes" id="UP001151516">
    <property type="component" value="Unassembled WGS sequence"/>
</dbReference>
<comment type="subcellular location">
    <subcellularLocation>
        <location evidence="2">Secreted</location>
    </subcellularLocation>
</comment>
<dbReference type="EC" id="1.14.99.56" evidence="15"/>
<evidence type="ECO:0000259" key="16">
    <source>
        <dbReference type="Pfam" id="PF03443"/>
    </source>
</evidence>
<evidence type="ECO:0000256" key="14">
    <source>
        <dbReference type="ARBA" id="ARBA00045077"/>
    </source>
</evidence>
<evidence type="ECO:0000313" key="18">
    <source>
        <dbReference type="Proteomes" id="UP001151516"/>
    </source>
</evidence>
<organism evidence="17 18">
    <name type="scientific">Coemansia spiralis</name>
    <dbReference type="NCBI Taxonomy" id="417178"/>
    <lineage>
        <taxon>Eukaryota</taxon>
        <taxon>Fungi</taxon>
        <taxon>Fungi incertae sedis</taxon>
        <taxon>Zoopagomycota</taxon>
        <taxon>Kickxellomycotina</taxon>
        <taxon>Kickxellomycetes</taxon>
        <taxon>Kickxellales</taxon>
        <taxon>Kickxellaceae</taxon>
        <taxon>Coemansia</taxon>
    </lineage>
</organism>
<evidence type="ECO:0000256" key="8">
    <source>
        <dbReference type="ARBA" id="ARBA00023008"/>
    </source>
</evidence>